<comment type="caution">
    <text evidence="2">The sequence shown here is derived from an EMBL/GenBank/DDBJ whole genome shotgun (WGS) entry which is preliminary data.</text>
</comment>
<sequence length="203" mass="22325">MFNSGKHFQVHGHAIHHVDGISITVNLNNTPRCVHDPPHYGEDEDDSHTDVDGQAEDMSSTKHVPIDSTPINPLSNISTSTSTSNAHGRDQGHRYRTRLIVAHQTSALDPGHIHKVAHRHHHHHNSQTKTKTKCSIYPTNPHSHLKVPPSPPSPRHPADPILAAILRDLQTGRLTGDVIGHIHGVGSWCVCVSLPLRDDPDVE</sequence>
<evidence type="ECO:0000313" key="3">
    <source>
        <dbReference type="Proteomes" id="UP001383192"/>
    </source>
</evidence>
<accession>A0AAW0DE57</accession>
<dbReference type="EMBL" id="JAYKXP010000014">
    <property type="protein sequence ID" value="KAK7050813.1"/>
    <property type="molecule type" value="Genomic_DNA"/>
</dbReference>
<name>A0AAW0DE57_9AGAR</name>
<dbReference type="AlphaFoldDB" id="A0AAW0DE57"/>
<organism evidence="2 3">
    <name type="scientific">Paramarasmius palmivorus</name>
    <dbReference type="NCBI Taxonomy" id="297713"/>
    <lineage>
        <taxon>Eukaryota</taxon>
        <taxon>Fungi</taxon>
        <taxon>Dikarya</taxon>
        <taxon>Basidiomycota</taxon>
        <taxon>Agaricomycotina</taxon>
        <taxon>Agaricomycetes</taxon>
        <taxon>Agaricomycetidae</taxon>
        <taxon>Agaricales</taxon>
        <taxon>Marasmiineae</taxon>
        <taxon>Marasmiaceae</taxon>
        <taxon>Paramarasmius</taxon>
    </lineage>
</organism>
<evidence type="ECO:0000256" key="1">
    <source>
        <dbReference type="SAM" id="MobiDB-lite"/>
    </source>
</evidence>
<feature type="region of interest" description="Disordered" evidence="1">
    <location>
        <begin position="34"/>
        <end position="90"/>
    </location>
</feature>
<evidence type="ECO:0000313" key="2">
    <source>
        <dbReference type="EMBL" id="KAK7050813.1"/>
    </source>
</evidence>
<reference evidence="2 3" key="1">
    <citation type="submission" date="2024-01" db="EMBL/GenBank/DDBJ databases">
        <title>A draft genome for a cacao thread blight-causing isolate of Paramarasmius palmivorus.</title>
        <authorList>
            <person name="Baruah I.K."/>
            <person name="Bukari Y."/>
            <person name="Amoako-Attah I."/>
            <person name="Meinhardt L.W."/>
            <person name="Bailey B.A."/>
            <person name="Cohen S.P."/>
        </authorList>
    </citation>
    <scope>NUCLEOTIDE SEQUENCE [LARGE SCALE GENOMIC DNA]</scope>
    <source>
        <strain evidence="2 3">GH-12</strain>
    </source>
</reference>
<proteinExistence type="predicted"/>
<gene>
    <name evidence="2" type="ORF">VNI00_004924</name>
</gene>
<keyword evidence="3" id="KW-1185">Reference proteome</keyword>
<dbReference type="Proteomes" id="UP001383192">
    <property type="component" value="Unassembled WGS sequence"/>
</dbReference>
<protein>
    <submittedName>
        <fullName evidence="2">Uncharacterized protein</fullName>
    </submittedName>
</protein>